<reference evidence="1 2" key="1">
    <citation type="submission" date="2019-12" db="EMBL/GenBank/DDBJ databases">
        <title>Mucilaginibacter sp. HMF7410 genome sequencing and assembly.</title>
        <authorList>
            <person name="Kang H."/>
            <person name="Cha I."/>
            <person name="Kim H."/>
            <person name="Joh K."/>
        </authorList>
    </citation>
    <scope>NUCLEOTIDE SEQUENCE [LARGE SCALE GENOMIC DNA]</scope>
    <source>
        <strain evidence="1 2">HMF7410</strain>
    </source>
</reference>
<evidence type="ECO:0000313" key="1">
    <source>
        <dbReference type="EMBL" id="MVN23547.1"/>
    </source>
</evidence>
<protein>
    <recommendedName>
        <fullName evidence="3">Swt1-like HEPN domain-containing protein</fullName>
    </recommendedName>
</protein>
<keyword evidence="2" id="KW-1185">Reference proteome</keyword>
<evidence type="ECO:0008006" key="3">
    <source>
        <dbReference type="Google" id="ProtNLM"/>
    </source>
</evidence>
<accession>A0A7K1T1Z3</accession>
<proteinExistence type="predicted"/>
<comment type="caution">
    <text evidence="1">The sequence shown here is derived from an EMBL/GenBank/DDBJ whole genome shotgun (WGS) entry which is preliminary data.</text>
</comment>
<name>A0A7K1T1Z3_9SPHI</name>
<organism evidence="1 2">
    <name type="scientific">Mucilaginibacter arboris</name>
    <dbReference type="NCBI Taxonomy" id="2682090"/>
    <lineage>
        <taxon>Bacteria</taxon>
        <taxon>Pseudomonadati</taxon>
        <taxon>Bacteroidota</taxon>
        <taxon>Sphingobacteriia</taxon>
        <taxon>Sphingobacteriales</taxon>
        <taxon>Sphingobacteriaceae</taxon>
        <taxon>Mucilaginibacter</taxon>
    </lineage>
</organism>
<gene>
    <name evidence="1" type="ORF">GO621_18665</name>
</gene>
<dbReference type="Proteomes" id="UP000462014">
    <property type="component" value="Unassembled WGS sequence"/>
</dbReference>
<dbReference type="RefSeq" id="WP_157569917.1">
    <property type="nucleotide sequence ID" value="NZ_WPIK01000051.1"/>
</dbReference>
<dbReference type="EMBL" id="WPIK01000051">
    <property type="protein sequence ID" value="MVN23547.1"/>
    <property type="molecule type" value="Genomic_DNA"/>
</dbReference>
<sequence>MPLYKLTEEDKKGYAKKYLENLEYWLRRIIDQKLTEKFGNDYLNIETGGHFLIRKEIRDKVETRFQNYSDRFQRKIDATLLEHLIEIICKENLYNEVFKPFFEQNFKLGRIQLKNSLNELSDIRNRVNHTNPISVRQLEKSICYTNDIIDSIKGHYKTLNMDKKFNVPIFLSYSDSFGQHFLREHINWGTNCLVLDNRKFYIYCYDKISLEVEIDPSFSSAEYDIFWNFSGKEIVNEKNIEITFNESDVADFYSVIVKVVSKKTWHKLNNCDDCLAIQYTILPPK</sequence>
<dbReference type="AlphaFoldDB" id="A0A7K1T1Z3"/>
<evidence type="ECO:0000313" key="2">
    <source>
        <dbReference type="Proteomes" id="UP000462014"/>
    </source>
</evidence>